<keyword evidence="1" id="KW-0175">Coiled coil</keyword>
<evidence type="ECO:0000313" key="3">
    <source>
        <dbReference type="Proteomes" id="UP000253816"/>
    </source>
</evidence>
<dbReference type="RefSeq" id="WP_114544369.1">
    <property type="nucleotide sequence ID" value="NZ_QQBG01000016.1"/>
</dbReference>
<dbReference type="EMBL" id="QQBG01000016">
    <property type="protein sequence ID" value="RDB31439.1"/>
    <property type="molecule type" value="Genomic_DNA"/>
</dbReference>
<feature type="coiled-coil region" evidence="1">
    <location>
        <begin position="89"/>
        <end position="126"/>
    </location>
</feature>
<reference evidence="2 3" key="1">
    <citation type="submission" date="2018-07" db="EMBL/GenBank/DDBJ databases">
        <title>Comparative genomics of the Candidatus Parilichlamydiaceae reveals evidence of convergent evolution and genome reduction in the phylum Chlamydiae.</title>
        <authorList>
            <person name="Taylor-Brown A."/>
            <person name="Polkinghorne A."/>
        </authorList>
    </citation>
    <scope>NUCLEOTIDE SEQUENCE [LARGE SCALE GENOMIC DNA]</scope>
    <source>
        <strain evidence="2 3">Hat2</strain>
    </source>
</reference>
<gene>
    <name evidence="2" type="ORF">HAT2_00456</name>
</gene>
<sequence length="133" mass="15948">MKYRFLLPLLLISLFSPMVLRKTYKGYLLTGSSLQPLTRQEMERVHGTFLDFSYEKRCWVKNVMSGVMIHLIGSLIDALGQQAKIYMKREKVRQEREIVQQEKKALEIELEEMRKMMKEKKKLEKDVYFLRNL</sequence>
<evidence type="ECO:0000313" key="2">
    <source>
        <dbReference type="EMBL" id="RDB31439.1"/>
    </source>
</evidence>
<proteinExistence type="predicted"/>
<name>A0A369KA13_9BACT</name>
<evidence type="ECO:0000256" key="1">
    <source>
        <dbReference type="SAM" id="Coils"/>
    </source>
</evidence>
<comment type="caution">
    <text evidence="2">The sequence shown here is derived from an EMBL/GenBank/DDBJ whole genome shotgun (WGS) entry which is preliminary data.</text>
</comment>
<protein>
    <submittedName>
        <fullName evidence="2">Uncharacterized protein</fullName>
    </submittedName>
</protein>
<keyword evidence="3" id="KW-1185">Reference proteome</keyword>
<organism evidence="2 3">
    <name type="scientific">Candidatus Similichlamydia laticola</name>
    <dbReference type="NCBI Taxonomy" id="2170265"/>
    <lineage>
        <taxon>Bacteria</taxon>
        <taxon>Pseudomonadati</taxon>
        <taxon>Chlamydiota</taxon>
        <taxon>Chlamydiia</taxon>
        <taxon>Parachlamydiales</taxon>
        <taxon>Candidatus Parilichlamydiaceae</taxon>
        <taxon>Candidatus Similichlamydia</taxon>
    </lineage>
</organism>
<dbReference type="AlphaFoldDB" id="A0A369KA13"/>
<accession>A0A369KA13</accession>
<dbReference type="Proteomes" id="UP000253816">
    <property type="component" value="Unassembled WGS sequence"/>
</dbReference>